<proteinExistence type="predicted"/>
<dbReference type="Proteomes" id="UP000028839">
    <property type="component" value="Unassembled WGS sequence"/>
</dbReference>
<dbReference type="AlphaFoldDB" id="A0A0E2Z0U8"/>
<dbReference type="SUPFAM" id="SSF50998">
    <property type="entry name" value="Quinoprotein alcohol dehydrogenase-like"/>
    <property type="match status" value="1"/>
</dbReference>
<comment type="caution">
    <text evidence="2">The sequence shown here is derived from an EMBL/GenBank/DDBJ whole genome shotgun (WGS) entry which is preliminary data.</text>
</comment>
<gene>
    <name evidence="2" type="ORF">IB75_09785</name>
</gene>
<dbReference type="EMBL" id="JPGN01000060">
    <property type="protein sequence ID" value="KFI19238.1"/>
    <property type="molecule type" value="Genomic_DNA"/>
</dbReference>
<evidence type="ECO:0000259" key="1">
    <source>
        <dbReference type="Pfam" id="PF01011"/>
    </source>
</evidence>
<evidence type="ECO:0000313" key="3">
    <source>
        <dbReference type="Proteomes" id="UP000028839"/>
    </source>
</evidence>
<sequence>MMRRISLAQLPYQGRYTPTGLEGTLTHPGSFGILNWGAVAVDPVRQITFGIPVYLSFIS</sequence>
<name>A0A0E2Z0U8_9GAMM</name>
<dbReference type="Pfam" id="PF01011">
    <property type="entry name" value="PQQ"/>
    <property type="match status" value="1"/>
</dbReference>
<protein>
    <recommendedName>
        <fullName evidence="1">Pyrrolo-quinoline quinone repeat domain-containing protein</fullName>
    </recommendedName>
</protein>
<reference evidence="2 3" key="1">
    <citation type="submission" date="2014-07" db="EMBL/GenBank/DDBJ databases">
        <title>Comparative analysis of Nitrosococcus oceani genome inventories of strains from Pacific and Atlantic gyres.</title>
        <authorList>
            <person name="Lim C.K."/>
            <person name="Wang L."/>
            <person name="Sayavedra-Soto L.A."/>
            <person name="Klotz M.G."/>
        </authorList>
    </citation>
    <scope>NUCLEOTIDE SEQUENCE [LARGE SCALE GENOMIC DNA]</scope>
    <source>
        <strain evidence="2 3">C-27</strain>
    </source>
</reference>
<accession>A0A0E2Z0U8</accession>
<organism evidence="2 3">
    <name type="scientific">Nitrosococcus oceani C-27</name>
    <dbReference type="NCBI Taxonomy" id="314279"/>
    <lineage>
        <taxon>Bacteria</taxon>
        <taxon>Pseudomonadati</taxon>
        <taxon>Pseudomonadota</taxon>
        <taxon>Gammaproteobacteria</taxon>
        <taxon>Chromatiales</taxon>
        <taxon>Chromatiaceae</taxon>
        <taxon>Nitrosococcus</taxon>
    </lineage>
</organism>
<dbReference type="HOGENOM" id="CLU_2955903_0_0_6"/>
<feature type="domain" description="Pyrrolo-quinoline quinone repeat" evidence="1">
    <location>
        <begin position="3"/>
        <end position="55"/>
    </location>
</feature>
<evidence type="ECO:0000313" key="2">
    <source>
        <dbReference type="EMBL" id="KFI19238.1"/>
    </source>
</evidence>
<dbReference type="InterPro" id="IPR002372">
    <property type="entry name" value="PQQ_rpt_dom"/>
</dbReference>
<dbReference type="InterPro" id="IPR011047">
    <property type="entry name" value="Quinoprotein_ADH-like_sf"/>
</dbReference>